<dbReference type="InterPro" id="IPR011990">
    <property type="entry name" value="TPR-like_helical_dom_sf"/>
</dbReference>
<dbReference type="InterPro" id="IPR001867">
    <property type="entry name" value="OmpR/PhoB-type_DNA-bd"/>
</dbReference>
<dbReference type="Pfam" id="PF00486">
    <property type="entry name" value="Trans_reg_C"/>
    <property type="match status" value="1"/>
</dbReference>
<dbReference type="SMART" id="SM00862">
    <property type="entry name" value="Trans_reg_C"/>
    <property type="match status" value="1"/>
</dbReference>
<dbReference type="PANTHER" id="PTHR46082:SF6">
    <property type="entry name" value="AAA+ ATPASE DOMAIN-CONTAINING PROTEIN-RELATED"/>
    <property type="match status" value="1"/>
</dbReference>
<feature type="domain" description="OmpR/PhoB-type" evidence="3">
    <location>
        <begin position="10"/>
        <end position="105"/>
    </location>
</feature>
<dbReference type="EMBL" id="JANZXA010000002">
    <property type="protein sequence ID" value="MCT2398662.1"/>
    <property type="molecule type" value="Genomic_DNA"/>
</dbReference>
<keyword evidence="5" id="KW-1185">Reference proteome</keyword>
<dbReference type="CDD" id="cd00383">
    <property type="entry name" value="trans_reg_C"/>
    <property type="match status" value="1"/>
</dbReference>
<dbReference type="InterPro" id="IPR036388">
    <property type="entry name" value="WH-like_DNA-bd_sf"/>
</dbReference>
<proteinExistence type="predicted"/>
<comment type="caution">
    <text evidence="4">The sequence shown here is derived from an EMBL/GenBank/DDBJ whole genome shotgun (WGS) entry which is preliminary data.</text>
</comment>
<reference evidence="4" key="1">
    <citation type="submission" date="2022-09" db="EMBL/GenBank/DDBJ databases">
        <title>Novosphingobium sp. Nov., a polycyclic aromatic hydrocarbon-degrading bacterium isolated form mangrove sediments in HongKong.</title>
        <authorList>
            <person name="Hu Z."/>
        </authorList>
    </citation>
    <scope>NUCLEOTIDE SEQUENCE</scope>
    <source>
        <strain evidence="4">HK4-1</strain>
    </source>
</reference>
<dbReference type="Gene3D" id="1.25.40.10">
    <property type="entry name" value="Tetratricopeptide repeat domain"/>
    <property type="match status" value="2"/>
</dbReference>
<protein>
    <submittedName>
        <fullName evidence="4">Tetratricopeptide repeat protein</fullName>
    </submittedName>
</protein>
<feature type="DNA-binding region" description="OmpR/PhoB-type" evidence="2">
    <location>
        <begin position="10"/>
        <end position="105"/>
    </location>
</feature>
<evidence type="ECO:0000256" key="1">
    <source>
        <dbReference type="ARBA" id="ARBA00023125"/>
    </source>
</evidence>
<evidence type="ECO:0000313" key="5">
    <source>
        <dbReference type="Proteomes" id="UP001165583"/>
    </source>
</evidence>
<dbReference type="Gene3D" id="1.10.10.10">
    <property type="entry name" value="Winged helix-like DNA-binding domain superfamily/Winged helix DNA-binding domain"/>
    <property type="match status" value="1"/>
</dbReference>
<dbReference type="SUPFAM" id="SSF48452">
    <property type="entry name" value="TPR-like"/>
    <property type="match status" value="3"/>
</dbReference>
<dbReference type="RefSeq" id="WP_260044048.1">
    <property type="nucleotide sequence ID" value="NZ_JANZXA010000002.1"/>
</dbReference>
<dbReference type="PROSITE" id="PS51755">
    <property type="entry name" value="OMPR_PHOB"/>
    <property type="match status" value="1"/>
</dbReference>
<dbReference type="InterPro" id="IPR053137">
    <property type="entry name" value="NLR-like"/>
</dbReference>
<evidence type="ECO:0000313" key="4">
    <source>
        <dbReference type="EMBL" id="MCT2398662.1"/>
    </source>
</evidence>
<dbReference type="Proteomes" id="UP001165583">
    <property type="component" value="Unassembled WGS sequence"/>
</dbReference>
<sequence>MEIQEEILSYRRWRAGNLSYDERSNSLSLNETPLFLDRTAQAILIALLRANGAPVSKDNLLEAGWPGRLVHENSLAKAVGRVRSTLGEEGHRVEAVYGQGYRLVSGEPVETELSDDVAEPLAVPVVRPDWLQRLSCKRVRAVLAIGTVVVAAATGAVIYSASHARAGDEQVEQLVSFLSADLLEPADPYSPRRDSKSLRVVVEKTAATMNERFKDQPDTLISLNRVIANAFSGWGEYQKAIFHLDAAAALEQSTNGTSTEAYAQVEASLCQALRLAGHTGRARIACHSAVEIDSRLHFPDLAHAQVTQAKLFFETGQYERAATELDAVLNISGPIDPSVEADANWFLGLSLRKLARFDQADAAFRRHIQLREKQVGSDHPLTAWALADYGDFLVDRGDFARAEANLLKARAIFVETLGKDHPESLSPQYSLGVLRLWEGRPADARTLLVPVLKHYRKELGSDHFWTLYAMTELALADAQLGDRTEAARLLDEARQIGIRTLYGLDAKASHFHLRWARTFLALGEADPAEQEIQAARDTISRSFAPAHPWQARVHCLSAHLFALRQSRSLEQREAARCESGLRAAGVPPSYALWREVEAFRKNSG</sequence>
<evidence type="ECO:0000259" key="3">
    <source>
        <dbReference type="PROSITE" id="PS51755"/>
    </source>
</evidence>
<keyword evidence="1 2" id="KW-0238">DNA-binding</keyword>
<dbReference type="PANTHER" id="PTHR46082">
    <property type="entry name" value="ATP/GTP-BINDING PROTEIN-RELATED"/>
    <property type="match status" value="1"/>
</dbReference>
<accession>A0ABT2I1H6</accession>
<dbReference type="InterPro" id="IPR016032">
    <property type="entry name" value="Sig_transdc_resp-reg_C-effctor"/>
</dbReference>
<gene>
    <name evidence="4" type="ORF">NZK81_03785</name>
</gene>
<organism evidence="4 5">
    <name type="scientific">Novosphingobium mangrovi</name>
    <name type="common">ex Huang et al. 2023</name>
    <dbReference type="NCBI Taxonomy" id="2976432"/>
    <lineage>
        <taxon>Bacteria</taxon>
        <taxon>Pseudomonadati</taxon>
        <taxon>Pseudomonadota</taxon>
        <taxon>Alphaproteobacteria</taxon>
        <taxon>Sphingomonadales</taxon>
        <taxon>Sphingomonadaceae</taxon>
        <taxon>Novosphingobium</taxon>
    </lineage>
</organism>
<dbReference type="Pfam" id="PF13424">
    <property type="entry name" value="TPR_12"/>
    <property type="match status" value="2"/>
</dbReference>
<evidence type="ECO:0000256" key="2">
    <source>
        <dbReference type="PROSITE-ProRule" id="PRU01091"/>
    </source>
</evidence>
<dbReference type="SUPFAM" id="SSF46894">
    <property type="entry name" value="C-terminal effector domain of the bipartite response regulators"/>
    <property type="match status" value="1"/>
</dbReference>
<name>A0ABT2I1H6_9SPHN</name>